<name>A0A5N5TD28_9CRUS</name>
<organism evidence="2 3">
    <name type="scientific">Armadillidium nasatum</name>
    <dbReference type="NCBI Taxonomy" id="96803"/>
    <lineage>
        <taxon>Eukaryota</taxon>
        <taxon>Metazoa</taxon>
        <taxon>Ecdysozoa</taxon>
        <taxon>Arthropoda</taxon>
        <taxon>Crustacea</taxon>
        <taxon>Multicrustacea</taxon>
        <taxon>Malacostraca</taxon>
        <taxon>Eumalacostraca</taxon>
        <taxon>Peracarida</taxon>
        <taxon>Isopoda</taxon>
        <taxon>Oniscidea</taxon>
        <taxon>Crinocheta</taxon>
        <taxon>Armadillidiidae</taxon>
        <taxon>Armadillidium</taxon>
    </lineage>
</organism>
<accession>A0A5N5TD28</accession>
<dbReference type="Proteomes" id="UP000326759">
    <property type="component" value="Unassembled WGS sequence"/>
</dbReference>
<proteinExistence type="predicted"/>
<dbReference type="EMBL" id="SEYY01003712">
    <property type="protein sequence ID" value="KAB7504137.1"/>
    <property type="molecule type" value="Genomic_DNA"/>
</dbReference>
<keyword evidence="1" id="KW-0812">Transmembrane</keyword>
<gene>
    <name evidence="2" type="ORF">Anas_07219</name>
</gene>
<keyword evidence="1" id="KW-0472">Membrane</keyword>
<reference evidence="2 3" key="1">
    <citation type="journal article" date="2019" name="PLoS Biol.">
        <title>Sex chromosomes control vertical transmission of feminizing Wolbachia symbionts in an isopod.</title>
        <authorList>
            <person name="Becking T."/>
            <person name="Chebbi M.A."/>
            <person name="Giraud I."/>
            <person name="Moumen B."/>
            <person name="Laverre T."/>
            <person name="Caubet Y."/>
            <person name="Peccoud J."/>
            <person name="Gilbert C."/>
            <person name="Cordaux R."/>
        </authorList>
    </citation>
    <scope>NUCLEOTIDE SEQUENCE [LARGE SCALE GENOMIC DNA]</scope>
    <source>
        <strain evidence="2">ANa2</strain>
        <tissue evidence="2">Whole body excluding digestive tract and cuticle</tissue>
    </source>
</reference>
<dbReference type="AlphaFoldDB" id="A0A5N5TD28"/>
<evidence type="ECO:0000313" key="2">
    <source>
        <dbReference type="EMBL" id="KAB7504137.1"/>
    </source>
</evidence>
<keyword evidence="3" id="KW-1185">Reference proteome</keyword>
<evidence type="ECO:0000313" key="3">
    <source>
        <dbReference type="Proteomes" id="UP000326759"/>
    </source>
</evidence>
<feature type="transmembrane region" description="Helical" evidence="1">
    <location>
        <begin position="71"/>
        <end position="93"/>
    </location>
</feature>
<sequence>MNAKTEYYIILRLLVIIKFVQSVAHISLIYYIEQLHKNCIYFILINSFLIMTSTFEFIYKFLYREKIELMFSIEASILILSTAINVPYALYLLKNHCQTLIKVMEDECLSLISQYLKHVLKDTPKGCEDSPDCKRGIIAPPPSPDAYFFKFAHKD</sequence>
<keyword evidence="1" id="KW-1133">Transmembrane helix</keyword>
<comment type="caution">
    <text evidence="2">The sequence shown here is derived from an EMBL/GenBank/DDBJ whole genome shotgun (WGS) entry which is preliminary data.</text>
</comment>
<dbReference type="OrthoDB" id="10321827at2759"/>
<protein>
    <submittedName>
        <fullName evidence="2">Uncharacterized protein</fullName>
    </submittedName>
</protein>
<feature type="transmembrane region" description="Helical" evidence="1">
    <location>
        <begin position="38"/>
        <end position="59"/>
    </location>
</feature>
<feature type="transmembrane region" description="Helical" evidence="1">
    <location>
        <begin position="7"/>
        <end position="32"/>
    </location>
</feature>
<evidence type="ECO:0000256" key="1">
    <source>
        <dbReference type="SAM" id="Phobius"/>
    </source>
</evidence>